<keyword evidence="2" id="KW-0805">Transcription regulation</keyword>
<dbReference type="AlphaFoldDB" id="A0A4Z0R8Q6"/>
<dbReference type="SUPFAM" id="SSF52172">
    <property type="entry name" value="CheY-like"/>
    <property type="match status" value="1"/>
</dbReference>
<name>A0A4Z0R8Q6_9FIRM</name>
<feature type="domain" description="Response regulatory" evidence="8">
    <location>
        <begin position="2"/>
        <end position="119"/>
    </location>
</feature>
<dbReference type="InterPro" id="IPR009057">
    <property type="entry name" value="Homeodomain-like_sf"/>
</dbReference>
<evidence type="ECO:0000259" key="8">
    <source>
        <dbReference type="PROSITE" id="PS50110"/>
    </source>
</evidence>
<keyword evidence="6" id="KW-0597">Phosphoprotein</keyword>
<dbReference type="PROSITE" id="PS01124">
    <property type="entry name" value="HTH_ARAC_FAMILY_2"/>
    <property type="match status" value="1"/>
</dbReference>
<comment type="caution">
    <text evidence="9">The sequence shown here is derived from an EMBL/GenBank/DDBJ whole genome shotgun (WGS) entry which is preliminary data.</text>
</comment>
<dbReference type="Proteomes" id="UP000298460">
    <property type="component" value="Unassembled WGS sequence"/>
</dbReference>
<evidence type="ECO:0000256" key="6">
    <source>
        <dbReference type="PROSITE-ProRule" id="PRU00169"/>
    </source>
</evidence>
<dbReference type="SMART" id="SM00448">
    <property type="entry name" value="REC"/>
    <property type="match status" value="1"/>
</dbReference>
<dbReference type="InterPro" id="IPR018060">
    <property type="entry name" value="HTH_AraC"/>
</dbReference>
<dbReference type="OrthoDB" id="324626at2"/>
<evidence type="ECO:0000259" key="7">
    <source>
        <dbReference type="PROSITE" id="PS01124"/>
    </source>
</evidence>
<dbReference type="EMBL" id="SPQQ01000002">
    <property type="protein sequence ID" value="TGE39218.1"/>
    <property type="molecule type" value="Genomic_DNA"/>
</dbReference>
<dbReference type="GO" id="GO:0043565">
    <property type="term" value="F:sequence-specific DNA binding"/>
    <property type="evidence" value="ECO:0007669"/>
    <property type="project" value="InterPro"/>
</dbReference>
<dbReference type="InterPro" id="IPR018062">
    <property type="entry name" value="HTH_AraC-typ_CS"/>
</dbReference>
<dbReference type="Pfam" id="PF00072">
    <property type="entry name" value="Response_reg"/>
    <property type="match status" value="1"/>
</dbReference>
<evidence type="ECO:0000256" key="5">
    <source>
        <dbReference type="ARBA" id="ARBA00024867"/>
    </source>
</evidence>
<dbReference type="Pfam" id="PF12833">
    <property type="entry name" value="HTH_18"/>
    <property type="match status" value="1"/>
</dbReference>
<evidence type="ECO:0000256" key="1">
    <source>
        <dbReference type="ARBA" id="ARBA00018672"/>
    </source>
</evidence>
<proteinExistence type="predicted"/>
<dbReference type="SMART" id="SM00342">
    <property type="entry name" value="HTH_ARAC"/>
    <property type="match status" value="1"/>
</dbReference>
<keyword evidence="10" id="KW-1185">Reference proteome</keyword>
<dbReference type="GO" id="GO:0003700">
    <property type="term" value="F:DNA-binding transcription factor activity"/>
    <property type="evidence" value="ECO:0007669"/>
    <property type="project" value="InterPro"/>
</dbReference>
<dbReference type="InterPro" id="IPR020449">
    <property type="entry name" value="Tscrpt_reg_AraC-type_HTH"/>
</dbReference>
<feature type="modified residue" description="4-aspartylphosphate" evidence="6">
    <location>
        <position position="54"/>
    </location>
</feature>
<dbReference type="Gene3D" id="3.40.50.2300">
    <property type="match status" value="1"/>
</dbReference>
<organism evidence="9 10">
    <name type="scientific">Desulfosporosinus fructosivorans</name>
    <dbReference type="NCBI Taxonomy" id="2018669"/>
    <lineage>
        <taxon>Bacteria</taxon>
        <taxon>Bacillati</taxon>
        <taxon>Bacillota</taxon>
        <taxon>Clostridia</taxon>
        <taxon>Eubacteriales</taxon>
        <taxon>Desulfitobacteriaceae</taxon>
        <taxon>Desulfosporosinus</taxon>
    </lineage>
</organism>
<keyword evidence="3" id="KW-0238">DNA-binding</keyword>
<dbReference type="InterPro" id="IPR011006">
    <property type="entry name" value="CheY-like_superfamily"/>
</dbReference>
<dbReference type="GO" id="GO:0000160">
    <property type="term" value="P:phosphorelay signal transduction system"/>
    <property type="evidence" value="ECO:0007669"/>
    <property type="project" value="InterPro"/>
</dbReference>
<dbReference type="CDD" id="cd17536">
    <property type="entry name" value="REC_YesN-like"/>
    <property type="match status" value="1"/>
</dbReference>
<dbReference type="SUPFAM" id="SSF46689">
    <property type="entry name" value="Homeodomain-like"/>
    <property type="match status" value="2"/>
</dbReference>
<evidence type="ECO:0000313" key="10">
    <source>
        <dbReference type="Proteomes" id="UP000298460"/>
    </source>
</evidence>
<reference evidence="9 10" key="1">
    <citation type="submission" date="2019-03" db="EMBL/GenBank/DDBJ databases">
        <title>Draft Genome Sequence of Desulfosporosinus fructosivorans Strain 63.6F, Isolated from Marine Sediment in the Baltic Sea.</title>
        <authorList>
            <person name="Hausmann B."/>
            <person name="Vandieken V."/>
            <person name="Pjevac P."/>
            <person name="Schreck K."/>
            <person name="Herbold C.W."/>
            <person name="Loy A."/>
        </authorList>
    </citation>
    <scope>NUCLEOTIDE SEQUENCE [LARGE SCALE GENOMIC DNA]</scope>
    <source>
        <strain evidence="9 10">63.6F</strain>
    </source>
</reference>
<evidence type="ECO:0000256" key="2">
    <source>
        <dbReference type="ARBA" id="ARBA00023015"/>
    </source>
</evidence>
<dbReference type="PRINTS" id="PR00032">
    <property type="entry name" value="HTHARAC"/>
</dbReference>
<dbReference type="Gene3D" id="1.10.10.60">
    <property type="entry name" value="Homeodomain-like"/>
    <property type="match status" value="2"/>
</dbReference>
<evidence type="ECO:0000313" key="9">
    <source>
        <dbReference type="EMBL" id="TGE39218.1"/>
    </source>
</evidence>
<gene>
    <name evidence="9" type="ORF">E4K67_07105</name>
</gene>
<dbReference type="PANTHER" id="PTHR43280:SF34">
    <property type="entry name" value="ARAC-FAMILY TRANSCRIPTIONAL REGULATOR"/>
    <property type="match status" value="1"/>
</dbReference>
<dbReference type="PANTHER" id="PTHR43280">
    <property type="entry name" value="ARAC-FAMILY TRANSCRIPTIONAL REGULATOR"/>
    <property type="match status" value="1"/>
</dbReference>
<feature type="domain" description="HTH araC/xylS-type" evidence="7">
    <location>
        <begin position="260"/>
        <end position="357"/>
    </location>
</feature>
<dbReference type="InterPro" id="IPR001789">
    <property type="entry name" value="Sig_transdc_resp-reg_receiver"/>
</dbReference>
<dbReference type="RefSeq" id="WP_135545713.1">
    <property type="nucleotide sequence ID" value="NZ_SPQQ01000002.1"/>
</dbReference>
<accession>A0A4Z0R8Q6</accession>
<dbReference type="PROSITE" id="PS00041">
    <property type="entry name" value="HTH_ARAC_FAMILY_1"/>
    <property type="match status" value="1"/>
</dbReference>
<protein>
    <recommendedName>
        <fullName evidence="1">Stage 0 sporulation protein A homolog</fullName>
    </recommendedName>
</protein>
<evidence type="ECO:0000256" key="3">
    <source>
        <dbReference type="ARBA" id="ARBA00023125"/>
    </source>
</evidence>
<dbReference type="PROSITE" id="PS50110">
    <property type="entry name" value="RESPONSE_REGULATORY"/>
    <property type="match status" value="1"/>
</dbReference>
<comment type="function">
    <text evidence="5">May play the central regulatory role in sporulation. It may be an element of the effector pathway responsible for the activation of sporulation genes in response to nutritional stress. Spo0A may act in concert with spo0H (a sigma factor) to control the expression of some genes that are critical to the sporulation process.</text>
</comment>
<keyword evidence="4" id="KW-0804">Transcription</keyword>
<evidence type="ECO:0000256" key="4">
    <source>
        <dbReference type="ARBA" id="ARBA00023163"/>
    </source>
</evidence>
<sequence length="360" mass="41339">MQVLILEDDRTMMQSLLEDIPWSSFGIDRQVTARSVLEGCRLLEETKVDLMLCDIEVIKGTGIDLLRWAREHGYTAECIFLTNYANFEYAKEAVRLGSTDYIMKTEPAAALEAAIRRSVRRIDPQLLYEIQEPERAALYREKDIPAALFSCLEEWEQFLQNGEKIKLVNSIKDYLDKTKAAGTVNGGLLFALHHDLVQMTYKVLKSWDIQASALFVSENARQLYRNASNSIFDLLKWINQFSGQAIELIRERSRGETLADKVKAYITDHYSENISRQELANLLFVNSDYLSRIFNKEAGMPIPDYITQARMEEAKRLLHTDATVSDIAARVGIDNFSYFSTVFKKYTGMTPMEYRRENGS</sequence>